<evidence type="ECO:0000313" key="7">
    <source>
        <dbReference type="Ensembl" id="ENSSOCP00000019735.1"/>
    </source>
</evidence>
<dbReference type="PROSITE" id="PS00518">
    <property type="entry name" value="ZF_RING_1"/>
    <property type="match status" value="1"/>
</dbReference>
<keyword evidence="8" id="KW-1185">Reference proteome</keyword>
<name>A0A8D0FSS3_STROC</name>
<dbReference type="InterPro" id="IPR001841">
    <property type="entry name" value="Znf_RING"/>
</dbReference>
<dbReference type="Gene3D" id="3.30.40.10">
    <property type="entry name" value="Zinc/RING finger domain, C3HC4 (zinc finger)"/>
    <property type="match status" value="1"/>
</dbReference>
<dbReference type="PANTHER" id="PTHR12109:SF3">
    <property type="entry name" value="RING FINGER PROTEIN 141"/>
    <property type="match status" value="1"/>
</dbReference>
<feature type="compositionally biased region" description="Gly residues" evidence="5">
    <location>
        <begin position="122"/>
        <end position="133"/>
    </location>
</feature>
<keyword evidence="3" id="KW-0862">Zinc</keyword>
<evidence type="ECO:0000256" key="2">
    <source>
        <dbReference type="ARBA" id="ARBA00022771"/>
    </source>
</evidence>
<feature type="region of interest" description="Disordered" evidence="5">
    <location>
        <begin position="82"/>
        <end position="139"/>
    </location>
</feature>
<evidence type="ECO:0000256" key="4">
    <source>
        <dbReference type="PROSITE-ProRule" id="PRU00175"/>
    </source>
</evidence>
<evidence type="ECO:0000259" key="6">
    <source>
        <dbReference type="PROSITE" id="PS50089"/>
    </source>
</evidence>
<dbReference type="InterPro" id="IPR013083">
    <property type="entry name" value="Znf_RING/FYVE/PHD"/>
</dbReference>
<dbReference type="GO" id="GO:0004842">
    <property type="term" value="F:ubiquitin-protein transferase activity"/>
    <property type="evidence" value="ECO:0007669"/>
    <property type="project" value="TreeGrafter"/>
</dbReference>
<reference evidence="7" key="1">
    <citation type="submission" date="2025-08" db="UniProtKB">
        <authorList>
            <consortium name="Ensembl"/>
        </authorList>
    </citation>
    <scope>IDENTIFICATION</scope>
</reference>
<evidence type="ECO:0000256" key="1">
    <source>
        <dbReference type="ARBA" id="ARBA00022723"/>
    </source>
</evidence>
<evidence type="ECO:0000313" key="8">
    <source>
        <dbReference type="Proteomes" id="UP000694551"/>
    </source>
</evidence>
<protein>
    <recommendedName>
        <fullName evidence="6">RING-type domain-containing protein</fullName>
    </recommendedName>
</protein>
<dbReference type="SUPFAM" id="SSF57850">
    <property type="entry name" value="RING/U-box"/>
    <property type="match status" value="1"/>
</dbReference>
<dbReference type="GO" id="GO:0051865">
    <property type="term" value="P:protein autoubiquitination"/>
    <property type="evidence" value="ECO:0007669"/>
    <property type="project" value="TreeGrafter"/>
</dbReference>
<feature type="domain" description="RING-type" evidence="6">
    <location>
        <begin position="36"/>
        <end position="75"/>
    </location>
</feature>
<dbReference type="PROSITE" id="PS50089">
    <property type="entry name" value="ZF_RING_2"/>
    <property type="match status" value="1"/>
</dbReference>
<accession>A0A8D0FSS3</accession>
<dbReference type="Ensembl" id="ENSSOCT00000020237.1">
    <property type="protein sequence ID" value="ENSSOCP00000019735.1"/>
    <property type="gene ID" value="ENSSOCG00000014770.1"/>
</dbReference>
<dbReference type="GO" id="GO:0008270">
    <property type="term" value="F:zinc ion binding"/>
    <property type="evidence" value="ECO:0007669"/>
    <property type="project" value="UniProtKB-KW"/>
</dbReference>
<dbReference type="PANTHER" id="PTHR12109">
    <property type="entry name" value="RING FINGER PROTEIN 141-RELATED"/>
    <property type="match status" value="1"/>
</dbReference>
<dbReference type="Pfam" id="PF00097">
    <property type="entry name" value="zf-C3HC4"/>
    <property type="match status" value="1"/>
</dbReference>
<organism evidence="7 8">
    <name type="scientific">Strix occidentalis caurina</name>
    <name type="common">northern spotted owl</name>
    <dbReference type="NCBI Taxonomy" id="311401"/>
    <lineage>
        <taxon>Eukaryota</taxon>
        <taxon>Metazoa</taxon>
        <taxon>Chordata</taxon>
        <taxon>Craniata</taxon>
        <taxon>Vertebrata</taxon>
        <taxon>Euteleostomi</taxon>
        <taxon>Archelosauria</taxon>
        <taxon>Archosauria</taxon>
        <taxon>Dinosauria</taxon>
        <taxon>Saurischia</taxon>
        <taxon>Theropoda</taxon>
        <taxon>Coelurosauria</taxon>
        <taxon>Aves</taxon>
        <taxon>Neognathae</taxon>
        <taxon>Neoaves</taxon>
        <taxon>Telluraves</taxon>
        <taxon>Strigiformes</taxon>
        <taxon>Strigidae</taxon>
        <taxon>Strix</taxon>
    </lineage>
</organism>
<keyword evidence="1" id="KW-0479">Metal-binding</keyword>
<evidence type="ECO:0000256" key="3">
    <source>
        <dbReference type="ARBA" id="ARBA00022833"/>
    </source>
</evidence>
<dbReference type="AlphaFoldDB" id="A0A8D0FSS3"/>
<dbReference type="SMART" id="SM00184">
    <property type="entry name" value="RING"/>
    <property type="match status" value="1"/>
</dbReference>
<dbReference type="Proteomes" id="UP000694551">
    <property type="component" value="Unplaced"/>
</dbReference>
<dbReference type="InterPro" id="IPR017907">
    <property type="entry name" value="Znf_RING_CS"/>
</dbReference>
<dbReference type="InterPro" id="IPR018957">
    <property type="entry name" value="Znf_C3HC4_RING-type"/>
</dbReference>
<feature type="compositionally biased region" description="Polar residues" evidence="5">
    <location>
        <begin position="85"/>
        <end position="97"/>
    </location>
</feature>
<evidence type="ECO:0000256" key="5">
    <source>
        <dbReference type="SAM" id="MobiDB-lite"/>
    </source>
</evidence>
<proteinExistence type="predicted"/>
<reference evidence="7" key="2">
    <citation type="submission" date="2025-09" db="UniProtKB">
        <authorList>
            <consortium name="Ensembl"/>
        </authorList>
    </citation>
    <scope>IDENTIFICATION</scope>
</reference>
<keyword evidence="2 4" id="KW-0863">Zinc-finger</keyword>
<dbReference type="InterPro" id="IPR047126">
    <property type="entry name" value="RNF141-like"/>
</dbReference>
<sequence>PPGASRDASEQEQLLVLSSPQMVQCVNMPTETQWRCPICHDARHDVTYAMPCRHQFCLGCILRWAQRTSNCPLCRAHRHVPRTAISGQQPGRQNSRPHGQRQLPSPCGVHSVLSSGKAIPGRAGGCGNRGQGYSGWPPS</sequence>